<dbReference type="NCBIfam" id="TIGR02799">
    <property type="entry name" value="thio_ybgC"/>
    <property type="match status" value="1"/>
</dbReference>
<dbReference type="PANTHER" id="PTHR31793:SF37">
    <property type="entry name" value="ACYL-COA THIOESTER HYDROLASE YBGC"/>
    <property type="match status" value="1"/>
</dbReference>
<protein>
    <submittedName>
        <fullName evidence="4">Tol-pal system-associated acyl-CoA thioesterase</fullName>
    </submittedName>
</protein>
<comment type="caution">
    <text evidence="4">The sequence shown here is derived from an EMBL/GenBank/DDBJ whole genome shotgun (WGS) entry which is preliminary data.</text>
</comment>
<dbReference type="InterPro" id="IPR008272">
    <property type="entry name" value="HB-CoA_thioesterase_AS"/>
</dbReference>
<dbReference type="Gene3D" id="3.10.129.10">
    <property type="entry name" value="Hotdog Thioesterase"/>
    <property type="match status" value="1"/>
</dbReference>
<dbReference type="FunFam" id="3.10.129.10:FF:000004">
    <property type="entry name" value="Tol-pal system-associated acyl-CoA thioesterase"/>
    <property type="match status" value="1"/>
</dbReference>
<dbReference type="NCBIfam" id="TIGR00051">
    <property type="entry name" value="YbgC/FadM family acyl-CoA thioesterase"/>
    <property type="match status" value="1"/>
</dbReference>
<evidence type="ECO:0000313" key="5">
    <source>
        <dbReference type="Proteomes" id="UP000291286"/>
    </source>
</evidence>
<dbReference type="PIRSF" id="PIRSF003230">
    <property type="entry name" value="YbgC"/>
    <property type="match status" value="1"/>
</dbReference>
<dbReference type="PROSITE" id="PS01328">
    <property type="entry name" value="4HBCOA_THIOESTERASE"/>
    <property type="match status" value="1"/>
</dbReference>
<dbReference type="InterPro" id="IPR006684">
    <property type="entry name" value="YbgC/YbaW"/>
</dbReference>
<dbReference type="PANTHER" id="PTHR31793">
    <property type="entry name" value="4-HYDROXYBENZOYL-COA THIOESTERASE FAMILY MEMBER"/>
    <property type="match status" value="1"/>
</dbReference>
<dbReference type="AlphaFoldDB" id="A0A4Q8LQ21"/>
<dbReference type="Proteomes" id="UP000291286">
    <property type="component" value="Unassembled WGS sequence"/>
</dbReference>
<evidence type="ECO:0000256" key="1">
    <source>
        <dbReference type="ARBA" id="ARBA00005953"/>
    </source>
</evidence>
<dbReference type="Pfam" id="PF03061">
    <property type="entry name" value="4HBT"/>
    <property type="match status" value="1"/>
</dbReference>
<sequence length="149" mass="17021">MTVESPAQAVADGQPFSIPTRVYWEDTDAGGVVYHAQYVAFLERARSEWMRSRGQMQEQLRREHDLVFVVRGMQLDFLRPARLDDLLTVTVQVRQVRRASIVFDQAIWRGEDRLLAAQVKIAAVSASAFRPVGLDETLYQEFKLLEVPA</sequence>
<name>A0A4Q8LQ21_9GAMM</name>
<dbReference type="SUPFAM" id="SSF54637">
    <property type="entry name" value="Thioesterase/thiol ester dehydrase-isomerase"/>
    <property type="match status" value="1"/>
</dbReference>
<dbReference type="EMBL" id="SHMB01000001">
    <property type="protein sequence ID" value="TAA33379.1"/>
    <property type="molecule type" value="Genomic_DNA"/>
</dbReference>
<evidence type="ECO:0000313" key="4">
    <source>
        <dbReference type="EMBL" id="TAA33379.1"/>
    </source>
</evidence>
<organism evidence="4 5">
    <name type="scientific">Pseudoxanthomonas winnipegensis</name>
    <dbReference type="NCBI Taxonomy" id="2480810"/>
    <lineage>
        <taxon>Bacteria</taxon>
        <taxon>Pseudomonadati</taxon>
        <taxon>Pseudomonadota</taxon>
        <taxon>Gammaproteobacteria</taxon>
        <taxon>Lysobacterales</taxon>
        <taxon>Lysobacteraceae</taxon>
        <taxon>Pseudoxanthomonas</taxon>
    </lineage>
</organism>
<dbReference type="InterPro" id="IPR029069">
    <property type="entry name" value="HotDog_dom_sf"/>
</dbReference>
<proteinExistence type="inferred from homology"/>
<feature type="domain" description="Thioesterase" evidence="3">
    <location>
        <begin position="30"/>
        <end position="115"/>
    </location>
</feature>
<dbReference type="GO" id="GO:0047617">
    <property type="term" value="F:fatty acyl-CoA hydrolase activity"/>
    <property type="evidence" value="ECO:0007669"/>
    <property type="project" value="TreeGrafter"/>
</dbReference>
<dbReference type="CDD" id="cd00586">
    <property type="entry name" value="4HBT"/>
    <property type="match status" value="1"/>
</dbReference>
<dbReference type="InterPro" id="IPR006683">
    <property type="entry name" value="Thioestr_dom"/>
</dbReference>
<dbReference type="InterPro" id="IPR050563">
    <property type="entry name" value="4-hydroxybenzoyl-CoA_TE"/>
</dbReference>
<gene>
    <name evidence="4" type="primary">ybgC</name>
    <name evidence="4" type="ORF">EA661_03755</name>
</gene>
<evidence type="ECO:0000259" key="3">
    <source>
        <dbReference type="Pfam" id="PF03061"/>
    </source>
</evidence>
<comment type="similarity">
    <text evidence="1">Belongs to the 4-hydroxybenzoyl-CoA thioesterase family.</text>
</comment>
<keyword evidence="2" id="KW-0378">Hydrolase</keyword>
<reference evidence="4 5" key="1">
    <citation type="submission" date="2019-02" db="EMBL/GenBank/DDBJ databases">
        <title>WGS of Pseudoxanthomonas species novum from clinical isolates.</title>
        <authorList>
            <person name="Bernier A.-M."/>
            <person name="Bernard K."/>
            <person name="Vachon A."/>
        </authorList>
    </citation>
    <scope>NUCLEOTIDE SEQUENCE [LARGE SCALE GENOMIC DNA]</scope>
    <source>
        <strain evidence="4 5">NML171202</strain>
    </source>
</reference>
<dbReference type="RefSeq" id="WP_130515832.1">
    <property type="nucleotide sequence ID" value="NZ_SHMA01000001.1"/>
</dbReference>
<dbReference type="InterPro" id="IPR014166">
    <property type="entry name" value="Tol-Pal_acyl-CoA_thioesterase"/>
</dbReference>
<accession>A0A4Q8LQ21</accession>
<evidence type="ECO:0000256" key="2">
    <source>
        <dbReference type="ARBA" id="ARBA00022801"/>
    </source>
</evidence>